<dbReference type="SUPFAM" id="SSF50249">
    <property type="entry name" value="Nucleic acid-binding proteins"/>
    <property type="match status" value="5"/>
</dbReference>
<dbReference type="PANTHER" id="PTHR47165:SF4">
    <property type="entry name" value="OS03G0429900 PROTEIN"/>
    <property type="match status" value="1"/>
</dbReference>
<gene>
    <name evidence="3" type="ORF">SHERM_21137</name>
</gene>
<feature type="domain" description="Replication factor A C-terminal" evidence="2">
    <location>
        <begin position="743"/>
        <end position="865"/>
    </location>
</feature>
<dbReference type="PANTHER" id="PTHR47165">
    <property type="entry name" value="OS03G0429900 PROTEIN"/>
    <property type="match status" value="1"/>
</dbReference>
<feature type="region of interest" description="Disordered" evidence="1">
    <location>
        <begin position="901"/>
        <end position="962"/>
    </location>
</feature>
<dbReference type="CDD" id="cd04475">
    <property type="entry name" value="RPA1_DBD_B"/>
    <property type="match status" value="1"/>
</dbReference>
<accession>A0A9N7RCL3</accession>
<evidence type="ECO:0000256" key="1">
    <source>
        <dbReference type="SAM" id="MobiDB-lite"/>
    </source>
</evidence>
<proteinExistence type="predicted"/>
<name>A0A9N7RCL3_STRHE</name>
<keyword evidence="4" id="KW-1185">Reference proteome</keyword>
<sequence length="962" mass="106441">MYDTISQHSAGQRFLTPKVSAVVYNNNIRGNAKILILYKTFRLYGAALKIVEDKYRVGPYDYSWTINNYSLIQPCEDTIPTQLYCSLDTESYGNLHRYADSENLQKGEQLANNINAGNVVIAMQVRVSTFYGISVSTKQPSSILINPPTPEATELKKWYLQNQLEVANLIAAKEYRNTATLLPRPPADDIISVQDFVHSNCSACNQQSEIIPRARIPIYIEDDTETIAAIVYGEDAEGLVRHAAADLKDAKDQGMSLLKRIEQRINRHHVICFVRLYQTSGTNYSIVKLYMDEIEGLLDEDDVEDSAEQKSEGESDVQLFTPTTKACLEEIENATVNTATAPSIKPMAARALKFGDSNAISPSKPPVNTTDMSASYGDEGSVSNAAALANSLKKPRTFAKLSCLGKYVHTFDCAALMPSNSVFVLCRHDVYLFNCIFSFFCECSRLSEMTTLAINEVLPHIKGWTVIIQVIERGHILTTKKNTSISYRKFVLAEVQGTKVSVAAYNNNIRPGANLLLPYKTYRVSGATVKKVEENHRVSSYDFSWTINNNTLIQPYEDVVPPQLYCHIDTEMFANLHRHADTDSLQNVLGVVVHAFESKQKGFDSVIRELVIMNAENMPMILTLWNEFAGTEGEQLATSINAGNVVIAMRVRVTTFNGISLSTKPPSAILINPATPEANEVKQWYMQNRLEVDDFIAGKAFTDTNILLLRPPVEDIVGIQTLFNPANNVRAAWIEGHITLGLVNQSLWFGACANCQKRFNLQVGSEIRCSSCDEHSQIAARARIPICIRDESGSIAAIVYGDDAEDLAGLTGADLKDAEEEGIDLVEPIATGIKNRHVVFYVRVYQANDTNYSVVKTYMDEIEDLLEEDDIDDSVAEEEPNIQLLPPNTMEYLEETASDATNTDIAGPSNPSAARAFTFGDDTTTSSSNPPVDTTCDDASYSEFGSASTSAVPSSPLKRPRN</sequence>
<dbReference type="Proteomes" id="UP001153555">
    <property type="component" value="Unassembled WGS sequence"/>
</dbReference>
<reference evidence="3" key="1">
    <citation type="submission" date="2019-12" db="EMBL/GenBank/DDBJ databases">
        <authorList>
            <person name="Scholes J."/>
        </authorList>
    </citation>
    <scope>NUCLEOTIDE SEQUENCE</scope>
</reference>
<feature type="compositionally biased region" description="Polar residues" evidence="1">
    <location>
        <begin position="943"/>
        <end position="953"/>
    </location>
</feature>
<comment type="caution">
    <text evidence="3">The sequence shown here is derived from an EMBL/GenBank/DDBJ whole genome shotgun (WGS) entry which is preliminary data.</text>
</comment>
<dbReference type="OrthoDB" id="1740937at2759"/>
<dbReference type="InterPro" id="IPR012340">
    <property type="entry name" value="NA-bd_OB-fold"/>
</dbReference>
<dbReference type="Pfam" id="PF08646">
    <property type="entry name" value="Rep_fac-A_C"/>
    <property type="match status" value="1"/>
</dbReference>
<feature type="compositionally biased region" description="Polar residues" evidence="1">
    <location>
        <begin position="901"/>
        <end position="912"/>
    </location>
</feature>
<evidence type="ECO:0000313" key="3">
    <source>
        <dbReference type="EMBL" id="CAA0824125.1"/>
    </source>
</evidence>
<evidence type="ECO:0000259" key="2">
    <source>
        <dbReference type="Pfam" id="PF08646"/>
    </source>
</evidence>
<dbReference type="EMBL" id="CACSLK010024664">
    <property type="protein sequence ID" value="CAA0824125.1"/>
    <property type="molecule type" value="Genomic_DNA"/>
</dbReference>
<dbReference type="Gene3D" id="2.40.50.140">
    <property type="entry name" value="Nucleic acid-binding proteins"/>
    <property type="match status" value="5"/>
</dbReference>
<dbReference type="AlphaFoldDB" id="A0A9N7RCL3"/>
<evidence type="ECO:0000313" key="4">
    <source>
        <dbReference type="Proteomes" id="UP001153555"/>
    </source>
</evidence>
<organism evidence="3 4">
    <name type="scientific">Striga hermonthica</name>
    <name type="common">Purple witchweed</name>
    <name type="synonym">Buchnera hermonthica</name>
    <dbReference type="NCBI Taxonomy" id="68872"/>
    <lineage>
        <taxon>Eukaryota</taxon>
        <taxon>Viridiplantae</taxon>
        <taxon>Streptophyta</taxon>
        <taxon>Embryophyta</taxon>
        <taxon>Tracheophyta</taxon>
        <taxon>Spermatophyta</taxon>
        <taxon>Magnoliopsida</taxon>
        <taxon>eudicotyledons</taxon>
        <taxon>Gunneridae</taxon>
        <taxon>Pentapetalae</taxon>
        <taxon>asterids</taxon>
        <taxon>lamiids</taxon>
        <taxon>Lamiales</taxon>
        <taxon>Orobanchaceae</taxon>
        <taxon>Buchnereae</taxon>
        <taxon>Striga</taxon>
    </lineage>
</organism>
<protein>
    <recommendedName>
        <fullName evidence="2">Replication factor A C-terminal domain-containing protein</fullName>
    </recommendedName>
</protein>
<dbReference type="InterPro" id="IPR013955">
    <property type="entry name" value="Rep_factor-A_C"/>
</dbReference>